<dbReference type="OrthoDB" id="8454826at2"/>
<protein>
    <submittedName>
        <fullName evidence="4">Amino acid ABC transporter substrate-binding protein</fullName>
    </submittedName>
</protein>
<name>A0A4Q4Z8G4_9ACTN</name>
<feature type="domain" description="Solute-binding protein family 3/N-terminal" evidence="3">
    <location>
        <begin position="45"/>
        <end position="262"/>
    </location>
</feature>
<keyword evidence="1 2" id="KW-0732">Signal</keyword>
<dbReference type="Pfam" id="PF00497">
    <property type="entry name" value="SBP_bac_3"/>
    <property type="match status" value="1"/>
</dbReference>
<evidence type="ECO:0000313" key="4">
    <source>
        <dbReference type="EMBL" id="RYP84177.1"/>
    </source>
</evidence>
<feature type="signal peptide" evidence="2">
    <location>
        <begin position="1"/>
        <end position="23"/>
    </location>
</feature>
<evidence type="ECO:0000313" key="5">
    <source>
        <dbReference type="Proteomes" id="UP000295198"/>
    </source>
</evidence>
<evidence type="ECO:0000256" key="1">
    <source>
        <dbReference type="ARBA" id="ARBA00022729"/>
    </source>
</evidence>
<dbReference type="Proteomes" id="UP000295198">
    <property type="component" value="Unassembled WGS sequence"/>
</dbReference>
<dbReference type="AlphaFoldDB" id="A0A4Q4Z8G4"/>
<dbReference type="InterPro" id="IPR001638">
    <property type="entry name" value="Solute-binding_3/MltF_N"/>
</dbReference>
<keyword evidence="5" id="KW-1185">Reference proteome</keyword>
<dbReference type="PANTHER" id="PTHR35936:SF17">
    <property type="entry name" value="ARGININE-BINDING EXTRACELLULAR PROTEIN ARTP"/>
    <property type="match status" value="1"/>
</dbReference>
<proteinExistence type="predicted"/>
<feature type="chain" id="PRO_5038787323" evidence="2">
    <location>
        <begin position="24"/>
        <end position="264"/>
    </location>
</feature>
<accession>A0A4Q4Z8G4</accession>
<organism evidence="4 5">
    <name type="scientific">Nocardioides guangzhouensis</name>
    <dbReference type="NCBI Taxonomy" id="2497878"/>
    <lineage>
        <taxon>Bacteria</taxon>
        <taxon>Bacillati</taxon>
        <taxon>Actinomycetota</taxon>
        <taxon>Actinomycetes</taxon>
        <taxon>Propionibacteriales</taxon>
        <taxon>Nocardioidaceae</taxon>
        <taxon>Nocardioides</taxon>
    </lineage>
</organism>
<dbReference type="SMART" id="SM00062">
    <property type="entry name" value="PBPb"/>
    <property type="match status" value="1"/>
</dbReference>
<dbReference type="SUPFAM" id="SSF53850">
    <property type="entry name" value="Periplasmic binding protein-like II"/>
    <property type="match status" value="1"/>
</dbReference>
<sequence>MSRTTTKKLVPVAALAVLALALAGCAKEDTSTTTESGIKLVDDGALTICTHLPYEPFEYTEGGKTVGFDPDVLEIAADANDLETKVVDISWETIVSGEALNTGKCDVAAGAMTITPEREAVMDFTDPYFEATQALMTKKGAGITSLDQLAGKTIAVQDATTGADYVKKNAPDDAKIVSFEDSALMEAAVKTGKADAGVNDNGLLAYYVSQNDDVEVATEFQTGEKYGFSVKKGGNDKLLDAINKGIASPEYDSVYKKWFGESPS</sequence>
<dbReference type="Gene3D" id="3.40.190.10">
    <property type="entry name" value="Periplasmic binding protein-like II"/>
    <property type="match status" value="2"/>
</dbReference>
<evidence type="ECO:0000259" key="3">
    <source>
        <dbReference type="SMART" id="SM00062"/>
    </source>
</evidence>
<reference evidence="4 5" key="1">
    <citation type="submission" date="2019-01" db="EMBL/GenBank/DDBJ databases">
        <title>Nocardioides guangzhouensis sp. nov., an actinobacterium isolated from soil.</title>
        <authorList>
            <person name="Fu Y."/>
            <person name="Cai Y."/>
            <person name="Lin Z."/>
            <person name="Chen P."/>
        </authorList>
    </citation>
    <scope>NUCLEOTIDE SEQUENCE [LARGE SCALE GENOMIC DNA]</scope>
    <source>
        <strain evidence="4 5">130</strain>
    </source>
</reference>
<dbReference type="CDD" id="cd13530">
    <property type="entry name" value="PBP2_peptides_like"/>
    <property type="match status" value="1"/>
</dbReference>
<comment type="caution">
    <text evidence="4">The sequence shown here is derived from an EMBL/GenBank/DDBJ whole genome shotgun (WGS) entry which is preliminary data.</text>
</comment>
<evidence type="ECO:0000256" key="2">
    <source>
        <dbReference type="SAM" id="SignalP"/>
    </source>
</evidence>
<dbReference type="EMBL" id="SDKM01000026">
    <property type="protein sequence ID" value="RYP84177.1"/>
    <property type="molecule type" value="Genomic_DNA"/>
</dbReference>
<dbReference type="PROSITE" id="PS51257">
    <property type="entry name" value="PROKAR_LIPOPROTEIN"/>
    <property type="match status" value="1"/>
</dbReference>
<gene>
    <name evidence="4" type="ORF">EKO23_16775</name>
</gene>
<dbReference type="PANTHER" id="PTHR35936">
    <property type="entry name" value="MEMBRANE-BOUND LYTIC MUREIN TRANSGLYCOSYLASE F"/>
    <property type="match status" value="1"/>
</dbReference>